<comment type="miscellaneous">
    <text evidence="11">In the RecBCD complex, RecB has a slow 3'-5' helicase, an exonuclease activity and loads RecA onto ssDNA, RecD has a fast 5'-3' helicase activity, while RecC stimulates the ATPase and processivity of the RecB helicase and contributes to recognition of the Chi site.</text>
</comment>
<keyword evidence="7 11" id="KW-0067">ATP-binding</keyword>
<evidence type="ECO:0000256" key="8">
    <source>
        <dbReference type="ARBA" id="ARBA00023125"/>
    </source>
</evidence>
<evidence type="ECO:0000313" key="14">
    <source>
        <dbReference type="EMBL" id="TDY49770.1"/>
    </source>
</evidence>
<dbReference type="OrthoDB" id="9803432at2"/>
<evidence type="ECO:0000256" key="1">
    <source>
        <dbReference type="ARBA" id="ARBA00022722"/>
    </source>
</evidence>
<dbReference type="InterPro" id="IPR041851">
    <property type="entry name" value="RecD_N_sf"/>
</dbReference>
<dbReference type="Gene3D" id="3.40.50.300">
    <property type="entry name" value="P-loop containing nucleotide triphosphate hydrolases"/>
    <property type="match status" value="3"/>
</dbReference>
<dbReference type="RefSeq" id="WP_134192506.1">
    <property type="nucleotide sequence ID" value="NZ_JBHLUW010000025.1"/>
</dbReference>
<keyword evidence="9 11" id="KW-0234">DNA repair</keyword>
<comment type="subunit">
    <text evidence="11">Heterotrimer of RecB, RecC and RecD. All subunits contribute to DNA-binding.</text>
</comment>
<dbReference type="GO" id="GO:0016887">
    <property type="term" value="F:ATP hydrolysis activity"/>
    <property type="evidence" value="ECO:0007669"/>
    <property type="project" value="RHEA"/>
</dbReference>
<dbReference type="SUPFAM" id="SSF52540">
    <property type="entry name" value="P-loop containing nucleoside triphosphate hydrolases"/>
    <property type="match status" value="2"/>
</dbReference>
<reference evidence="14 15" key="1">
    <citation type="submission" date="2019-03" db="EMBL/GenBank/DDBJ databases">
        <title>Genomic Encyclopedia of Type Strains, Phase III (KMG-III): the genomes of soil and plant-associated and newly described type strains.</title>
        <authorList>
            <person name="Whitman W."/>
        </authorList>
    </citation>
    <scope>NUCLEOTIDE SEQUENCE [LARGE SCALE GENOMIC DNA]</scope>
    <source>
        <strain evidence="14 15">LMG 29544</strain>
    </source>
</reference>
<feature type="domain" description="RecBCD enzyme subunit RecD N-terminal" evidence="13">
    <location>
        <begin position="63"/>
        <end position="178"/>
    </location>
</feature>
<dbReference type="CDD" id="cd18809">
    <property type="entry name" value="SF1_C_RecD"/>
    <property type="match status" value="1"/>
</dbReference>
<protein>
    <recommendedName>
        <fullName evidence="11">RecBCD enzyme subunit RecD</fullName>
        <ecNumber evidence="11">5.6.2.3</ecNumber>
    </recommendedName>
    <alternativeName>
        <fullName evidence="11">DNA 5'-3' helicase subunit RecD</fullName>
    </alternativeName>
    <alternativeName>
        <fullName evidence="11">Exonuclease V subunit RecD</fullName>
        <shortName evidence="11">ExoV subunit RecD</shortName>
    </alternativeName>
    <alternativeName>
        <fullName evidence="11">Helicase/nuclease RecBCD subunit RecD</fullName>
    </alternativeName>
</protein>
<keyword evidence="15" id="KW-1185">Reference proteome</keyword>
<keyword evidence="2 11" id="KW-0547">Nucleotide-binding</keyword>
<dbReference type="EC" id="5.6.2.3" evidence="11"/>
<dbReference type="GO" id="GO:0043139">
    <property type="term" value="F:5'-3' DNA helicase activity"/>
    <property type="evidence" value="ECO:0007669"/>
    <property type="project" value="UniProtKB-UniRule"/>
</dbReference>
<name>A0A4R8LQF3_9BURK</name>
<keyword evidence="8 11" id="KW-0238">DNA-binding</keyword>
<keyword evidence="6 11" id="KW-0269">Exonuclease</keyword>
<evidence type="ECO:0000256" key="9">
    <source>
        <dbReference type="ARBA" id="ARBA00023204"/>
    </source>
</evidence>
<proteinExistence type="inferred from homology"/>
<dbReference type="GO" id="GO:0009338">
    <property type="term" value="C:exodeoxyribonuclease V complex"/>
    <property type="evidence" value="ECO:0007669"/>
    <property type="project" value="InterPro"/>
</dbReference>
<keyword evidence="3 11" id="KW-0227">DNA damage</keyword>
<evidence type="ECO:0000256" key="2">
    <source>
        <dbReference type="ARBA" id="ARBA00022741"/>
    </source>
</evidence>
<dbReference type="GO" id="GO:0000724">
    <property type="term" value="P:double-strand break repair via homologous recombination"/>
    <property type="evidence" value="ECO:0007669"/>
    <property type="project" value="UniProtKB-UniRule"/>
</dbReference>
<dbReference type="Pfam" id="PF13245">
    <property type="entry name" value="AAA_19"/>
    <property type="match status" value="1"/>
</dbReference>
<dbReference type="HAMAP" id="MF_01487">
    <property type="entry name" value="RecD"/>
    <property type="match status" value="1"/>
</dbReference>
<evidence type="ECO:0000259" key="13">
    <source>
        <dbReference type="Pfam" id="PF21185"/>
    </source>
</evidence>
<keyword evidence="5 11" id="KW-0347">Helicase</keyword>
<dbReference type="NCBIfam" id="TIGR01447">
    <property type="entry name" value="recD"/>
    <property type="match status" value="1"/>
</dbReference>
<dbReference type="InterPro" id="IPR006344">
    <property type="entry name" value="RecD"/>
</dbReference>
<evidence type="ECO:0000256" key="5">
    <source>
        <dbReference type="ARBA" id="ARBA00022806"/>
    </source>
</evidence>
<dbReference type="GO" id="GO:0017116">
    <property type="term" value="F:single-stranded DNA helicase activity"/>
    <property type="evidence" value="ECO:0007669"/>
    <property type="project" value="TreeGrafter"/>
</dbReference>
<dbReference type="Gene3D" id="1.10.10.1020">
    <property type="entry name" value="RecBCD complex, subunit RecD, N-terminal domain"/>
    <property type="match status" value="1"/>
</dbReference>
<dbReference type="PANTHER" id="PTHR43788:SF6">
    <property type="entry name" value="DNA HELICASE B"/>
    <property type="match status" value="1"/>
</dbReference>
<evidence type="ECO:0000259" key="12">
    <source>
        <dbReference type="Pfam" id="PF13538"/>
    </source>
</evidence>
<dbReference type="GO" id="GO:0003677">
    <property type="term" value="F:DNA binding"/>
    <property type="evidence" value="ECO:0007669"/>
    <property type="project" value="UniProtKB-UniRule"/>
</dbReference>
<evidence type="ECO:0000256" key="4">
    <source>
        <dbReference type="ARBA" id="ARBA00022801"/>
    </source>
</evidence>
<evidence type="ECO:0000256" key="7">
    <source>
        <dbReference type="ARBA" id="ARBA00022840"/>
    </source>
</evidence>
<dbReference type="PANTHER" id="PTHR43788">
    <property type="entry name" value="DNA2/NAM7 HELICASE FAMILY MEMBER"/>
    <property type="match status" value="1"/>
</dbReference>
<keyword evidence="10 11" id="KW-0413">Isomerase</keyword>
<dbReference type="EMBL" id="SORE01000010">
    <property type="protein sequence ID" value="TDY49770.1"/>
    <property type="molecule type" value="Genomic_DNA"/>
</dbReference>
<dbReference type="Pfam" id="PF13538">
    <property type="entry name" value="UvrD_C_2"/>
    <property type="match status" value="1"/>
</dbReference>
<dbReference type="Proteomes" id="UP000295509">
    <property type="component" value="Unassembled WGS sequence"/>
</dbReference>
<gene>
    <name evidence="11" type="primary">recD</name>
    <name evidence="14" type="ORF">BX592_11021</name>
</gene>
<dbReference type="InterPro" id="IPR027417">
    <property type="entry name" value="P-loop_NTPase"/>
</dbReference>
<dbReference type="GO" id="GO:0008854">
    <property type="term" value="F:exodeoxyribonuclease V activity"/>
    <property type="evidence" value="ECO:0007669"/>
    <property type="project" value="InterPro"/>
</dbReference>
<dbReference type="AlphaFoldDB" id="A0A4R8LQF3"/>
<comment type="similarity">
    <text evidence="11">Belongs to the RecD family.</text>
</comment>
<keyword evidence="4 11" id="KW-0378">Hydrolase</keyword>
<dbReference type="Pfam" id="PF21185">
    <property type="entry name" value="RecD_N"/>
    <property type="match status" value="1"/>
</dbReference>
<evidence type="ECO:0000256" key="10">
    <source>
        <dbReference type="ARBA" id="ARBA00023235"/>
    </source>
</evidence>
<comment type="catalytic activity">
    <reaction evidence="11">
        <text>ATP + H2O = ADP + phosphate + H(+)</text>
        <dbReference type="Rhea" id="RHEA:13065"/>
        <dbReference type="ChEBI" id="CHEBI:15377"/>
        <dbReference type="ChEBI" id="CHEBI:15378"/>
        <dbReference type="ChEBI" id="CHEBI:30616"/>
        <dbReference type="ChEBI" id="CHEBI:43474"/>
        <dbReference type="ChEBI" id="CHEBI:456216"/>
        <dbReference type="EC" id="5.6.2.3"/>
    </reaction>
</comment>
<evidence type="ECO:0000313" key="15">
    <source>
        <dbReference type="Proteomes" id="UP000295509"/>
    </source>
</evidence>
<feature type="domain" description="UvrD-like helicase C-terminal" evidence="12">
    <location>
        <begin position="676"/>
        <end position="723"/>
    </location>
</feature>
<accession>A0A4R8LQF3</accession>
<keyword evidence="1 11" id="KW-0540">Nuclease</keyword>
<dbReference type="InterPro" id="IPR027785">
    <property type="entry name" value="UvrD-like_helicase_C"/>
</dbReference>
<comment type="function">
    <text evidence="11">A helicase/nuclease that prepares dsDNA breaks (DSB) for recombinational DNA repair. Binds to DSBs and unwinds DNA via a highly rapid and processive ATP-dependent bidirectional helicase activity. Unwinds dsDNA until it encounters a Chi (crossover hotspot instigator) sequence from the 3' direction. Cuts ssDNA a few nucleotides 3' to the Chi site. The properties and activities of the enzyme are changed at Chi. The Chi-altered holoenzyme produces a long 3'-ssDNA overhang and facilitates RecA-binding to the ssDNA for homologous DNA recombination and repair. Holoenzyme degrades any linearized DNA that is unable to undergo homologous recombination. In the holoenzyme this subunit has ssDNA-dependent ATPase and 5'-3' helicase activity. When added to pre-assembled RecBC greatly stimulates nuclease activity and augments holoenzyme processivity. Negatively regulates the RecA-loading ability of RecBCD.</text>
</comment>
<evidence type="ECO:0000256" key="11">
    <source>
        <dbReference type="HAMAP-Rule" id="MF_01487"/>
    </source>
</evidence>
<comment type="caution">
    <text evidence="14">The sequence shown here is derived from an EMBL/GenBank/DDBJ whole genome shotgun (WGS) entry which is preliminary data.</text>
</comment>
<dbReference type="CDD" id="cd17933">
    <property type="entry name" value="DEXSc_RecD-like"/>
    <property type="match status" value="1"/>
</dbReference>
<organism evidence="14 15">
    <name type="scientific">Paraburkholderia rhizosphaerae</name>
    <dbReference type="NCBI Taxonomy" id="480658"/>
    <lineage>
        <taxon>Bacteria</taxon>
        <taxon>Pseudomonadati</taxon>
        <taxon>Pseudomonadota</taxon>
        <taxon>Betaproteobacteria</taxon>
        <taxon>Burkholderiales</taxon>
        <taxon>Burkholderiaceae</taxon>
        <taxon>Paraburkholderia</taxon>
    </lineage>
</organism>
<dbReference type="GO" id="GO:0005524">
    <property type="term" value="F:ATP binding"/>
    <property type="evidence" value="ECO:0007669"/>
    <property type="project" value="UniProtKB-UniRule"/>
</dbReference>
<evidence type="ECO:0000256" key="3">
    <source>
        <dbReference type="ARBA" id="ARBA00022763"/>
    </source>
</evidence>
<dbReference type="InterPro" id="IPR050534">
    <property type="entry name" value="Coronavir_polyprotein_1ab"/>
</dbReference>
<sequence length="750" mass="79557">MTRTRGTGSRRNRDDATGDLFAETNVNVNINADADAHVRVTTPRIDAIPNAQQMLGVLDEWVERGWLRPLDSAFARFLSREASSAEPLLILAAALASHQLGRGHACLDLQAALDDPAFVLSLPPDDAIERFVDAPTHAPADLLAGVTLAQWLAALAHAALVGAGAGNTPLVLVGTRLYLRRYWQYEQDVSAGIAQRLQASAAQSAVLELDSVRATLDVLFPSQPGAQKRPADWQKLACALAARSAFSIITGGPGTGKTTTVVRLLALLQAVALSRADAGRTTTPQHVRPLRIKLAAPTGKAAARLNESIAGAVASLPVGGLAHGAEVRDAIPTVVTTLHRVLGTRPDTRRFRHDASNPLPIDVLVIDEASMVDLEMMAAVLAALPSTARLILLGDKDQLASVEAGAVLGELCERAARGHYTPDTRDWLQAATGERIDDAMLDEHGTALDQAIAMLRQSHRFSSASGIGELAQRVNEGDATGVVRVLGEARADLALLACSAGHDAAFKALVVDGNVDRDSALDATMAARASAHGARPRRGYRHYLETMHKGEPARDADAATFATWAAEVLEAHDAFQLLCAVRRGPWGVDGLNKRIARLLHEEGLIDARSEWYPGRPVLVTRNDYELGLMNGDIGITLAVPGAADGRGALRVAFPSGDGAGGIKWVLPSRLQAVETVFALTVHKSQGSEFVHAALVLPDSFSPILTRELVYTGVTRARAFLTLVVPEGKPVLEEAVTAKVQRASGLLAAFG</sequence>
<feature type="binding site" evidence="11">
    <location>
        <begin position="251"/>
        <end position="258"/>
    </location>
    <ligand>
        <name>ATP</name>
        <dbReference type="ChEBI" id="CHEBI:30616"/>
    </ligand>
</feature>
<evidence type="ECO:0000256" key="6">
    <source>
        <dbReference type="ARBA" id="ARBA00022839"/>
    </source>
</evidence>
<dbReference type="InterPro" id="IPR049550">
    <property type="entry name" value="RecD_N"/>
</dbReference>